<feature type="compositionally biased region" description="Polar residues" evidence="1">
    <location>
        <begin position="78"/>
        <end position="97"/>
    </location>
</feature>
<dbReference type="EMBL" id="JAHRIQ010009982">
    <property type="protein sequence ID" value="MEQ2223641.1"/>
    <property type="molecule type" value="Genomic_DNA"/>
</dbReference>
<comment type="caution">
    <text evidence="2">The sequence shown here is derived from an EMBL/GenBank/DDBJ whole genome shotgun (WGS) entry which is preliminary data.</text>
</comment>
<feature type="region of interest" description="Disordered" evidence="1">
    <location>
        <begin position="1"/>
        <end position="142"/>
    </location>
</feature>
<reference evidence="2 3" key="1">
    <citation type="submission" date="2021-06" db="EMBL/GenBank/DDBJ databases">
        <authorList>
            <person name="Palmer J.M."/>
        </authorList>
    </citation>
    <scope>NUCLEOTIDE SEQUENCE [LARGE SCALE GENOMIC DNA]</scope>
    <source>
        <strain evidence="3">if_2019</strain>
        <tissue evidence="2">Muscle</tissue>
    </source>
</reference>
<feature type="region of interest" description="Disordered" evidence="1">
    <location>
        <begin position="170"/>
        <end position="203"/>
    </location>
</feature>
<proteinExistence type="predicted"/>
<protein>
    <submittedName>
        <fullName evidence="2">Uncharacterized protein</fullName>
    </submittedName>
</protein>
<gene>
    <name evidence="2" type="ORF">ILYODFUR_038690</name>
</gene>
<dbReference type="Proteomes" id="UP001482620">
    <property type="component" value="Unassembled WGS sequence"/>
</dbReference>
<evidence type="ECO:0000313" key="3">
    <source>
        <dbReference type="Proteomes" id="UP001482620"/>
    </source>
</evidence>
<name>A0ABV0SUY4_9TELE</name>
<sequence length="227" mass="22266">MSSLPSAVSDANFPSPSLGLPGAIPSPSLGLPSAAAAAPPSSSVPTPTSRVENSGPRTLPPPLGFSQSKDVPSGGTAPLTNGYSAMKTQESSTSSRTLKTESPVLTSEGGSGHHIPSPVVTPSHSAPISSLSSHLSSTHSSGSALVTSSSLTITNEQSSSSLHAFSSSSSQVVSPSAPTIASSSSSNGLYQPGGPVLTQNGTNTTISAGGSRTAAQITTTSGMVVLI</sequence>
<accession>A0ABV0SUY4</accession>
<keyword evidence="3" id="KW-1185">Reference proteome</keyword>
<feature type="compositionally biased region" description="Polar residues" evidence="1">
    <location>
        <begin position="44"/>
        <end position="56"/>
    </location>
</feature>
<feature type="compositionally biased region" description="Low complexity" evidence="1">
    <location>
        <begin position="170"/>
        <end position="186"/>
    </location>
</feature>
<evidence type="ECO:0000256" key="1">
    <source>
        <dbReference type="SAM" id="MobiDB-lite"/>
    </source>
</evidence>
<feature type="compositionally biased region" description="Low complexity" evidence="1">
    <location>
        <begin position="14"/>
        <end position="43"/>
    </location>
</feature>
<feature type="compositionally biased region" description="Low complexity" evidence="1">
    <location>
        <begin position="121"/>
        <end position="142"/>
    </location>
</feature>
<evidence type="ECO:0000313" key="2">
    <source>
        <dbReference type="EMBL" id="MEQ2223641.1"/>
    </source>
</evidence>
<organism evidence="2 3">
    <name type="scientific">Ilyodon furcidens</name>
    <name type="common">goldbreast splitfin</name>
    <dbReference type="NCBI Taxonomy" id="33524"/>
    <lineage>
        <taxon>Eukaryota</taxon>
        <taxon>Metazoa</taxon>
        <taxon>Chordata</taxon>
        <taxon>Craniata</taxon>
        <taxon>Vertebrata</taxon>
        <taxon>Euteleostomi</taxon>
        <taxon>Actinopterygii</taxon>
        <taxon>Neopterygii</taxon>
        <taxon>Teleostei</taxon>
        <taxon>Neoteleostei</taxon>
        <taxon>Acanthomorphata</taxon>
        <taxon>Ovalentaria</taxon>
        <taxon>Atherinomorphae</taxon>
        <taxon>Cyprinodontiformes</taxon>
        <taxon>Goodeidae</taxon>
        <taxon>Ilyodon</taxon>
    </lineage>
</organism>